<protein>
    <submittedName>
        <fullName evidence="1">Uncharacterized protein</fullName>
    </submittedName>
</protein>
<dbReference type="Proteomes" id="UP001529510">
    <property type="component" value="Unassembled WGS sequence"/>
</dbReference>
<organism evidence="1 2">
    <name type="scientific">Cirrhinus mrigala</name>
    <name type="common">Mrigala</name>
    <dbReference type="NCBI Taxonomy" id="683832"/>
    <lineage>
        <taxon>Eukaryota</taxon>
        <taxon>Metazoa</taxon>
        <taxon>Chordata</taxon>
        <taxon>Craniata</taxon>
        <taxon>Vertebrata</taxon>
        <taxon>Euteleostomi</taxon>
        <taxon>Actinopterygii</taxon>
        <taxon>Neopterygii</taxon>
        <taxon>Teleostei</taxon>
        <taxon>Ostariophysi</taxon>
        <taxon>Cypriniformes</taxon>
        <taxon>Cyprinidae</taxon>
        <taxon>Labeoninae</taxon>
        <taxon>Labeonini</taxon>
        <taxon>Cirrhinus</taxon>
    </lineage>
</organism>
<reference evidence="1 2" key="1">
    <citation type="submission" date="2024-05" db="EMBL/GenBank/DDBJ databases">
        <title>Genome sequencing and assembly of Indian major carp, Cirrhinus mrigala (Hamilton, 1822).</title>
        <authorList>
            <person name="Mohindra V."/>
            <person name="Chowdhury L.M."/>
            <person name="Lal K."/>
            <person name="Jena J.K."/>
        </authorList>
    </citation>
    <scope>NUCLEOTIDE SEQUENCE [LARGE SCALE GENOMIC DNA]</scope>
    <source>
        <strain evidence="1">CM1030</strain>
        <tissue evidence="1">Blood</tissue>
    </source>
</reference>
<dbReference type="AlphaFoldDB" id="A0ABD0MFN2"/>
<evidence type="ECO:0000313" key="2">
    <source>
        <dbReference type="Proteomes" id="UP001529510"/>
    </source>
</evidence>
<gene>
    <name evidence="1" type="ORF">M9458_056049</name>
</gene>
<evidence type="ECO:0000313" key="1">
    <source>
        <dbReference type="EMBL" id="KAL0148609.1"/>
    </source>
</evidence>
<dbReference type="EMBL" id="JAMKFB020000701">
    <property type="protein sequence ID" value="KAL0148609.1"/>
    <property type="molecule type" value="Genomic_DNA"/>
</dbReference>
<proteinExistence type="predicted"/>
<feature type="non-terminal residue" evidence="1">
    <location>
        <position position="1"/>
    </location>
</feature>
<name>A0ABD0MFN2_CIRMR</name>
<accession>A0ABD0MFN2</accession>
<feature type="non-terminal residue" evidence="1">
    <location>
        <position position="50"/>
    </location>
</feature>
<keyword evidence="2" id="KW-1185">Reference proteome</keyword>
<comment type="caution">
    <text evidence="1">The sequence shown here is derived from an EMBL/GenBank/DDBJ whole genome shotgun (WGS) entry which is preliminary data.</text>
</comment>
<sequence length="50" mass="5428">LFTKHKQAIISTLCPTGKGVAGLNVGLEVALALWIQRRWIQRLTEVGVAA</sequence>